<proteinExistence type="predicted"/>
<dbReference type="EMBL" id="GBXM01039249">
    <property type="protein sequence ID" value="JAH69328.1"/>
    <property type="molecule type" value="Transcribed_RNA"/>
</dbReference>
<evidence type="ECO:0000313" key="1">
    <source>
        <dbReference type="EMBL" id="JAH69328.1"/>
    </source>
</evidence>
<name>A0A0E9UWJ9_ANGAN</name>
<sequence length="45" mass="5058">MAPSILALQIKSTSNKTSNNYCLFYLHRLLCCCFCCVNQINLQGS</sequence>
<organism evidence="1">
    <name type="scientific">Anguilla anguilla</name>
    <name type="common">European freshwater eel</name>
    <name type="synonym">Muraena anguilla</name>
    <dbReference type="NCBI Taxonomy" id="7936"/>
    <lineage>
        <taxon>Eukaryota</taxon>
        <taxon>Metazoa</taxon>
        <taxon>Chordata</taxon>
        <taxon>Craniata</taxon>
        <taxon>Vertebrata</taxon>
        <taxon>Euteleostomi</taxon>
        <taxon>Actinopterygii</taxon>
        <taxon>Neopterygii</taxon>
        <taxon>Teleostei</taxon>
        <taxon>Anguilliformes</taxon>
        <taxon>Anguillidae</taxon>
        <taxon>Anguilla</taxon>
    </lineage>
</organism>
<accession>A0A0E9UWJ9</accession>
<reference evidence="1" key="1">
    <citation type="submission" date="2014-11" db="EMBL/GenBank/DDBJ databases">
        <authorList>
            <person name="Amaro Gonzalez C."/>
        </authorList>
    </citation>
    <scope>NUCLEOTIDE SEQUENCE</scope>
</reference>
<protein>
    <submittedName>
        <fullName evidence="1">Uncharacterized protein</fullName>
    </submittedName>
</protein>
<reference evidence="1" key="2">
    <citation type="journal article" date="2015" name="Fish Shellfish Immunol.">
        <title>Early steps in the European eel (Anguilla anguilla)-Vibrio vulnificus interaction in the gills: Role of the RtxA13 toxin.</title>
        <authorList>
            <person name="Callol A."/>
            <person name="Pajuelo D."/>
            <person name="Ebbesson L."/>
            <person name="Teles M."/>
            <person name="MacKenzie S."/>
            <person name="Amaro C."/>
        </authorList>
    </citation>
    <scope>NUCLEOTIDE SEQUENCE</scope>
</reference>
<dbReference type="AlphaFoldDB" id="A0A0E9UWJ9"/>